<evidence type="ECO:0000313" key="7">
    <source>
        <dbReference type="Proteomes" id="UP000515163"/>
    </source>
</evidence>
<dbReference type="RefSeq" id="XP_031560002.1">
    <property type="nucleotide sequence ID" value="XM_031704142.1"/>
</dbReference>
<dbReference type="InParanoid" id="A0A6P8I505"/>
<proteinExistence type="inferred from homology"/>
<organism evidence="7 8">
    <name type="scientific">Actinia tenebrosa</name>
    <name type="common">Australian red waratah sea anemone</name>
    <dbReference type="NCBI Taxonomy" id="6105"/>
    <lineage>
        <taxon>Eukaryota</taxon>
        <taxon>Metazoa</taxon>
        <taxon>Cnidaria</taxon>
        <taxon>Anthozoa</taxon>
        <taxon>Hexacorallia</taxon>
        <taxon>Actiniaria</taxon>
        <taxon>Actiniidae</taxon>
        <taxon>Actinia</taxon>
    </lineage>
</organism>
<evidence type="ECO:0000256" key="2">
    <source>
        <dbReference type="ARBA" id="ARBA00009150"/>
    </source>
</evidence>
<keyword evidence="7" id="KW-1185">Reference proteome</keyword>
<sequence length="136" mass="15690">MLLMFQTHHDRTTLFSSTGFAGYLDSLTSTEFVTLTRMVEGYVVDCEAICGRQSHSLRATLLSQAKKFIERFHEERRNKLGLILDNERWKQADVPAEFQRLVNSLTDGEYGIVMLDPHDLAIIMIYIEDNDEDDND</sequence>
<evidence type="ECO:0000256" key="6">
    <source>
        <dbReference type="ARBA" id="ARBA00023054"/>
    </source>
</evidence>
<keyword evidence="6" id="KW-0175">Coiled coil</keyword>
<evidence type="ECO:0000256" key="3">
    <source>
        <dbReference type="ARBA" id="ARBA00022448"/>
    </source>
</evidence>
<dbReference type="PANTHER" id="PTHR12965">
    <property type="entry name" value="VACUOLAR PROTEIN SORTING 54"/>
    <property type="match status" value="1"/>
</dbReference>
<dbReference type="Proteomes" id="UP000515163">
    <property type="component" value="Unplaced"/>
</dbReference>
<dbReference type="OrthoDB" id="8809687at2759"/>
<dbReference type="PANTHER" id="PTHR12965:SF0">
    <property type="entry name" value="VACUOLAR PROTEIN SORTING-ASSOCIATED PROTEIN 54"/>
    <property type="match status" value="1"/>
</dbReference>
<keyword evidence="3" id="KW-0813">Transport</keyword>
<evidence type="ECO:0000256" key="4">
    <source>
        <dbReference type="ARBA" id="ARBA00022927"/>
    </source>
</evidence>
<keyword evidence="5" id="KW-0333">Golgi apparatus</keyword>
<dbReference type="InterPro" id="IPR039745">
    <property type="entry name" value="Vps54"/>
</dbReference>
<dbReference type="GO" id="GO:0006896">
    <property type="term" value="P:Golgi to vacuole transport"/>
    <property type="evidence" value="ECO:0007669"/>
    <property type="project" value="TreeGrafter"/>
</dbReference>
<feature type="non-terminal residue" evidence="8">
    <location>
        <position position="136"/>
    </location>
</feature>
<accession>A0A6P8I505</accession>
<dbReference type="GO" id="GO:0005829">
    <property type="term" value="C:cytosol"/>
    <property type="evidence" value="ECO:0007669"/>
    <property type="project" value="GOC"/>
</dbReference>
<comment type="subcellular location">
    <subcellularLocation>
        <location evidence="1">Golgi apparatus</location>
        <location evidence="1">trans-Golgi network</location>
    </subcellularLocation>
</comment>
<evidence type="ECO:0000256" key="1">
    <source>
        <dbReference type="ARBA" id="ARBA00004601"/>
    </source>
</evidence>
<evidence type="ECO:0000313" key="8">
    <source>
        <dbReference type="RefSeq" id="XP_031560002.1"/>
    </source>
</evidence>
<name>A0A6P8I505_ACTTE</name>
<comment type="similarity">
    <text evidence="2">Belongs to the VPS54 family.</text>
</comment>
<dbReference type="GO" id="GO:0019905">
    <property type="term" value="F:syntaxin binding"/>
    <property type="evidence" value="ECO:0007669"/>
    <property type="project" value="TreeGrafter"/>
</dbReference>
<protein>
    <submittedName>
        <fullName evidence="8">Vacuolar protein sorting-associated protein 54-like</fullName>
    </submittedName>
</protein>
<dbReference type="GO" id="GO:0000938">
    <property type="term" value="C:GARP complex"/>
    <property type="evidence" value="ECO:0007669"/>
    <property type="project" value="InterPro"/>
</dbReference>
<reference evidence="8" key="1">
    <citation type="submission" date="2025-08" db="UniProtKB">
        <authorList>
            <consortium name="RefSeq"/>
        </authorList>
    </citation>
    <scope>IDENTIFICATION</scope>
    <source>
        <tissue evidence="8">Tentacle</tissue>
    </source>
</reference>
<gene>
    <name evidence="8" type="primary">LOC116296172</name>
</gene>
<dbReference type="AlphaFoldDB" id="A0A6P8I505"/>
<dbReference type="GeneID" id="116296172"/>
<dbReference type="GO" id="GO:0042147">
    <property type="term" value="P:retrograde transport, endosome to Golgi"/>
    <property type="evidence" value="ECO:0007669"/>
    <property type="project" value="InterPro"/>
</dbReference>
<dbReference type="GO" id="GO:0015031">
    <property type="term" value="P:protein transport"/>
    <property type="evidence" value="ECO:0007669"/>
    <property type="project" value="UniProtKB-KW"/>
</dbReference>
<keyword evidence="4" id="KW-0653">Protein transport</keyword>
<dbReference type="KEGG" id="aten:116296172"/>
<evidence type="ECO:0000256" key="5">
    <source>
        <dbReference type="ARBA" id="ARBA00023034"/>
    </source>
</evidence>